<gene>
    <name evidence="1" type="ORF">ACFQDL_26085</name>
</gene>
<organism evidence="1 2">
    <name type="scientific">Marinobacterium aestuariivivens</name>
    <dbReference type="NCBI Taxonomy" id="1698799"/>
    <lineage>
        <taxon>Bacteria</taxon>
        <taxon>Pseudomonadati</taxon>
        <taxon>Pseudomonadota</taxon>
        <taxon>Gammaproteobacteria</taxon>
        <taxon>Oceanospirillales</taxon>
        <taxon>Oceanospirillaceae</taxon>
        <taxon>Marinobacterium</taxon>
    </lineage>
</organism>
<evidence type="ECO:0000313" key="1">
    <source>
        <dbReference type="EMBL" id="MFC6673167.1"/>
    </source>
</evidence>
<proteinExistence type="predicted"/>
<accession>A0ABW2A6U3</accession>
<keyword evidence="2" id="KW-1185">Reference proteome</keyword>
<dbReference type="RefSeq" id="WP_379911554.1">
    <property type="nucleotide sequence ID" value="NZ_JBHSWE010000001.1"/>
</dbReference>
<dbReference type="EMBL" id="JBHSWE010000001">
    <property type="protein sequence ID" value="MFC6673167.1"/>
    <property type="molecule type" value="Genomic_DNA"/>
</dbReference>
<comment type="caution">
    <text evidence="1">The sequence shown here is derived from an EMBL/GenBank/DDBJ whole genome shotgun (WGS) entry which is preliminary data.</text>
</comment>
<evidence type="ECO:0000313" key="2">
    <source>
        <dbReference type="Proteomes" id="UP001596422"/>
    </source>
</evidence>
<sequence>MMTAICIKRGSVYGMLSGAKSETHQTFAGGLDGGGIASGKLFVFNRLG</sequence>
<protein>
    <submittedName>
        <fullName evidence="1">Uncharacterized protein</fullName>
    </submittedName>
</protein>
<name>A0ABW2A6U3_9GAMM</name>
<dbReference type="Proteomes" id="UP001596422">
    <property type="component" value="Unassembled WGS sequence"/>
</dbReference>
<reference evidence="2" key="1">
    <citation type="journal article" date="2019" name="Int. J. Syst. Evol. Microbiol.">
        <title>The Global Catalogue of Microorganisms (GCM) 10K type strain sequencing project: providing services to taxonomists for standard genome sequencing and annotation.</title>
        <authorList>
            <consortium name="The Broad Institute Genomics Platform"/>
            <consortium name="The Broad Institute Genome Sequencing Center for Infectious Disease"/>
            <person name="Wu L."/>
            <person name="Ma J."/>
        </authorList>
    </citation>
    <scope>NUCLEOTIDE SEQUENCE [LARGE SCALE GENOMIC DNA]</scope>
    <source>
        <strain evidence="2">NBRC 111756</strain>
    </source>
</reference>